<dbReference type="STRING" id="2325.TKV_c04920"/>
<evidence type="ECO:0000313" key="2">
    <source>
        <dbReference type="Proteomes" id="UP000029669"/>
    </source>
</evidence>
<dbReference type="Pfam" id="PF03646">
    <property type="entry name" value="FlaG"/>
    <property type="match status" value="1"/>
</dbReference>
<accession>A0A097APE9</accession>
<dbReference type="HOGENOM" id="CLU_120910_3_0_9"/>
<dbReference type="EMBL" id="CP009170">
    <property type="protein sequence ID" value="AIS51691.1"/>
    <property type="molecule type" value="Genomic_DNA"/>
</dbReference>
<dbReference type="PANTHER" id="PTHR37166">
    <property type="entry name" value="PROTEIN FLAG"/>
    <property type="match status" value="1"/>
</dbReference>
<name>A0A097APE9_THEKI</name>
<dbReference type="PANTHER" id="PTHR37166:SF1">
    <property type="entry name" value="PROTEIN FLAG"/>
    <property type="match status" value="1"/>
</dbReference>
<dbReference type="Proteomes" id="UP000029669">
    <property type="component" value="Chromosome"/>
</dbReference>
<keyword evidence="1" id="KW-0966">Cell projection</keyword>
<proteinExistence type="predicted"/>
<dbReference type="AlphaFoldDB" id="A0A097APE9"/>
<evidence type="ECO:0000313" key="1">
    <source>
        <dbReference type="EMBL" id="AIS51691.1"/>
    </source>
</evidence>
<dbReference type="InterPro" id="IPR035924">
    <property type="entry name" value="FlaG-like_sf"/>
</dbReference>
<keyword evidence="1" id="KW-0282">Flagellum</keyword>
<dbReference type="Gene3D" id="3.30.160.170">
    <property type="entry name" value="FlaG-like"/>
    <property type="match status" value="1"/>
</dbReference>
<keyword evidence="1" id="KW-0969">Cilium</keyword>
<sequence length="113" mass="12674">MLQGINTAGTGQVNSQFKRDSALVEEIKAVKDILSKPVDEAKLNSELNKENRKISINDHTYFEFSVHKPTNTIVVKIVDSDKNEVIDEIPPEKILDLVAGLWKIAGLFVDRKI</sequence>
<organism evidence="1 2">
    <name type="scientific">Thermoanaerobacter kivui</name>
    <name type="common">Acetogenium kivui</name>
    <dbReference type="NCBI Taxonomy" id="2325"/>
    <lineage>
        <taxon>Bacteria</taxon>
        <taxon>Bacillati</taxon>
        <taxon>Bacillota</taxon>
        <taxon>Clostridia</taxon>
        <taxon>Thermoanaerobacterales</taxon>
        <taxon>Thermoanaerobacteraceae</taxon>
        <taxon>Thermoanaerobacter</taxon>
    </lineage>
</organism>
<dbReference type="InterPro" id="IPR005186">
    <property type="entry name" value="FlaG"/>
</dbReference>
<gene>
    <name evidence="1" type="primary">flaG</name>
    <name evidence="1" type="ORF">TKV_c04920</name>
</gene>
<dbReference type="RefSeq" id="WP_049684607.1">
    <property type="nucleotide sequence ID" value="NZ_CP009170.1"/>
</dbReference>
<dbReference type="OrthoDB" id="9799867at2"/>
<dbReference type="SUPFAM" id="SSF160214">
    <property type="entry name" value="FlaG-like"/>
    <property type="match status" value="1"/>
</dbReference>
<dbReference type="KEGG" id="tki:TKV_c04920"/>
<reference evidence="2" key="1">
    <citation type="journal article" date="2015" name="Genome Announc.">
        <title>Whole-Genome Sequences of 80 Environmental and Clinical Isolates of Burkholderia pseudomallei.</title>
        <authorList>
            <person name="Johnson S.L."/>
            <person name="Baker A.L."/>
            <person name="Chain P.S."/>
            <person name="Currie B.J."/>
            <person name="Daligault H.E."/>
            <person name="Davenport K.W."/>
            <person name="Davis C.B."/>
            <person name="Inglis T.J."/>
            <person name="Kaestli M."/>
            <person name="Koren S."/>
            <person name="Mayo M."/>
            <person name="Merritt A.J."/>
            <person name="Price E.P."/>
            <person name="Sarovich D.S."/>
            <person name="Warner J."/>
            <person name="Rosovitz M.J."/>
        </authorList>
    </citation>
    <scope>NUCLEOTIDE SEQUENCE [LARGE SCALE GENOMIC DNA]</scope>
    <source>
        <strain evidence="2">DSM 2030</strain>
    </source>
</reference>
<keyword evidence="2" id="KW-1185">Reference proteome</keyword>
<protein>
    <submittedName>
        <fullName evidence="1">Flagellar protein FlaG protein FlaG</fullName>
    </submittedName>
</protein>
<dbReference type="eggNOG" id="COG1334">
    <property type="taxonomic scope" value="Bacteria"/>
</dbReference>